<organism evidence="5 6">
    <name type="scientific">Bambusicola thoracicus</name>
    <name type="common">Chinese bamboo-partridge</name>
    <name type="synonym">Perdix thoracica</name>
    <dbReference type="NCBI Taxonomy" id="9083"/>
    <lineage>
        <taxon>Eukaryota</taxon>
        <taxon>Metazoa</taxon>
        <taxon>Chordata</taxon>
        <taxon>Craniata</taxon>
        <taxon>Vertebrata</taxon>
        <taxon>Euteleostomi</taxon>
        <taxon>Archelosauria</taxon>
        <taxon>Archosauria</taxon>
        <taxon>Dinosauria</taxon>
        <taxon>Saurischia</taxon>
        <taxon>Theropoda</taxon>
        <taxon>Coelurosauria</taxon>
        <taxon>Aves</taxon>
        <taxon>Neognathae</taxon>
        <taxon>Galloanserae</taxon>
        <taxon>Galliformes</taxon>
        <taxon>Phasianidae</taxon>
        <taxon>Perdicinae</taxon>
        <taxon>Bambusicola</taxon>
    </lineage>
</organism>
<keyword evidence="3" id="KW-0862">Zinc</keyword>
<evidence type="ECO:0000256" key="3">
    <source>
        <dbReference type="ARBA" id="ARBA00022833"/>
    </source>
</evidence>
<dbReference type="Proteomes" id="UP000237246">
    <property type="component" value="Unassembled WGS sequence"/>
</dbReference>
<feature type="domain" description="PHD-type" evidence="4">
    <location>
        <begin position="41"/>
        <end position="121"/>
    </location>
</feature>
<gene>
    <name evidence="5" type="ORF">CIB84_005245</name>
</gene>
<evidence type="ECO:0000256" key="1">
    <source>
        <dbReference type="ARBA" id="ARBA00022723"/>
    </source>
</evidence>
<dbReference type="GO" id="GO:0005634">
    <property type="term" value="C:nucleus"/>
    <property type="evidence" value="ECO:0007669"/>
    <property type="project" value="TreeGrafter"/>
</dbReference>
<dbReference type="PANTHER" id="PTHR12420:SF37">
    <property type="entry name" value="G2_M PHASE-SPECIFIC E3 UBIQUITIN-PROTEIN LIGASE"/>
    <property type="match status" value="1"/>
</dbReference>
<evidence type="ECO:0000313" key="6">
    <source>
        <dbReference type="Proteomes" id="UP000237246"/>
    </source>
</evidence>
<keyword evidence="6" id="KW-1185">Reference proteome</keyword>
<keyword evidence="1" id="KW-0479">Metal-binding</keyword>
<dbReference type="EMBL" id="PPHD01009919">
    <property type="protein sequence ID" value="POI31003.1"/>
    <property type="molecule type" value="Genomic_DNA"/>
</dbReference>
<evidence type="ECO:0000256" key="2">
    <source>
        <dbReference type="ARBA" id="ARBA00022771"/>
    </source>
</evidence>
<dbReference type="Gene3D" id="3.30.40.10">
    <property type="entry name" value="Zinc/RING finger domain, C3HC4 (zinc finger)"/>
    <property type="match status" value="1"/>
</dbReference>
<comment type="caution">
    <text evidence="5">The sequence shown here is derived from an EMBL/GenBank/DDBJ whole genome shotgun (WGS) entry which is preliminary data.</text>
</comment>
<evidence type="ECO:0000313" key="5">
    <source>
        <dbReference type="EMBL" id="POI31003.1"/>
    </source>
</evidence>
<protein>
    <recommendedName>
        <fullName evidence="4">PHD-type domain-containing protein</fullName>
    </recommendedName>
</protein>
<name>A0A2P4T3R8_BAMTH</name>
<proteinExistence type="predicted"/>
<dbReference type="OrthoDB" id="512616at2759"/>
<reference evidence="5 6" key="1">
    <citation type="submission" date="2018-01" db="EMBL/GenBank/DDBJ databases">
        <title>Comparison of the Chinese Bamboo Partridge and Red Junglefowl genome sequences highlights the importance of demography in genome evolution.</title>
        <authorList>
            <person name="Tiley G.P."/>
            <person name="Kimball R.T."/>
            <person name="Braun E.L."/>
            <person name="Burleigh J.G."/>
        </authorList>
    </citation>
    <scope>NUCLEOTIDE SEQUENCE [LARGE SCALE GENOMIC DNA]</scope>
    <source>
        <strain evidence="5">RTK389</strain>
        <tissue evidence="5">Blood</tissue>
    </source>
</reference>
<keyword evidence="2" id="KW-0863">Zinc-finger</keyword>
<dbReference type="AlphaFoldDB" id="A0A2P4T3R8"/>
<dbReference type="InterPro" id="IPR013083">
    <property type="entry name" value="Znf_RING/FYVE/PHD"/>
</dbReference>
<accession>A0A2P4T3R8</accession>
<dbReference type="InterPro" id="IPR051188">
    <property type="entry name" value="PHD-type_Zinc_Finger"/>
</dbReference>
<dbReference type="PANTHER" id="PTHR12420">
    <property type="entry name" value="PHD FINGER PROTEIN"/>
    <property type="match status" value="1"/>
</dbReference>
<dbReference type="InterPro" id="IPR034732">
    <property type="entry name" value="EPHD"/>
</dbReference>
<evidence type="ECO:0000259" key="4">
    <source>
        <dbReference type="PROSITE" id="PS51805"/>
    </source>
</evidence>
<dbReference type="PROSITE" id="PS51805">
    <property type="entry name" value="EPHD"/>
    <property type="match status" value="1"/>
</dbReference>
<sequence length="121" mass="13743">MVGGARGGLPTSGVSNSSFLFHDKQLEEFTRMSENNFDIQSPPCVLCGWTDNCPEKYGEKRTYVEYNLTLHNYCLLMSSGIWQRGEENEGVDGFLIEDIRKEVNRAARLVRMICSLQGKKE</sequence>
<dbReference type="GO" id="GO:0008270">
    <property type="term" value="F:zinc ion binding"/>
    <property type="evidence" value="ECO:0007669"/>
    <property type="project" value="UniProtKB-KW"/>
</dbReference>